<sequence length="70" mass="7228">MSYNTHYNCGRARKLAQDEGTAGCGTGPSSATPPASQPASQSHSHATEPASSHVTLTGEGHTPPRLQDPE</sequence>
<organism evidence="2 3">
    <name type="scientific">Portunus trituberculatus</name>
    <name type="common">Swimming crab</name>
    <name type="synonym">Neptunus trituberculatus</name>
    <dbReference type="NCBI Taxonomy" id="210409"/>
    <lineage>
        <taxon>Eukaryota</taxon>
        <taxon>Metazoa</taxon>
        <taxon>Ecdysozoa</taxon>
        <taxon>Arthropoda</taxon>
        <taxon>Crustacea</taxon>
        <taxon>Multicrustacea</taxon>
        <taxon>Malacostraca</taxon>
        <taxon>Eumalacostraca</taxon>
        <taxon>Eucarida</taxon>
        <taxon>Decapoda</taxon>
        <taxon>Pleocyemata</taxon>
        <taxon>Brachyura</taxon>
        <taxon>Eubrachyura</taxon>
        <taxon>Portunoidea</taxon>
        <taxon>Portunidae</taxon>
        <taxon>Portuninae</taxon>
        <taxon>Portunus</taxon>
    </lineage>
</organism>
<accession>A0A5B7I4I0</accession>
<dbReference type="AlphaFoldDB" id="A0A5B7I4I0"/>
<gene>
    <name evidence="2" type="ORF">E2C01_073176</name>
</gene>
<evidence type="ECO:0000313" key="3">
    <source>
        <dbReference type="Proteomes" id="UP000324222"/>
    </source>
</evidence>
<reference evidence="2 3" key="1">
    <citation type="submission" date="2019-05" db="EMBL/GenBank/DDBJ databases">
        <title>Another draft genome of Portunus trituberculatus and its Hox gene families provides insights of decapod evolution.</title>
        <authorList>
            <person name="Jeong J.-H."/>
            <person name="Song I."/>
            <person name="Kim S."/>
            <person name="Choi T."/>
            <person name="Kim D."/>
            <person name="Ryu S."/>
            <person name="Kim W."/>
        </authorList>
    </citation>
    <scope>NUCLEOTIDE SEQUENCE [LARGE SCALE GENOMIC DNA]</scope>
    <source>
        <tissue evidence="2">Muscle</tissue>
    </source>
</reference>
<evidence type="ECO:0000256" key="1">
    <source>
        <dbReference type="SAM" id="MobiDB-lite"/>
    </source>
</evidence>
<proteinExistence type="predicted"/>
<feature type="compositionally biased region" description="Low complexity" evidence="1">
    <location>
        <begin position="28"/>
        <end position="44"/>
    </location>
</feature>
<dbReference type="Proteomes" id="UP000324222">
    <property type="component" value="Unassembled WGS sequence"/>
</dbReference>
<comment type="caution">
    <text evidence="2">The sequence shown here is derived from an EMBL/GenBank/DDBJ whole genome shotgun (WGS) entry which is preliminary data.</text>
</comment>
<name>A0A5B7I4I0_PORTR</name>
<evidence type="ECO:0000313" key="2">
    <source>
        <dbReference type="EMBL" id="MPC78682.1"/>
    </source>
</evidence>
<protein>
    <submittedName>
        <fullName evidence="2">Uncharacterized protein</fullName>
    </submittedName>
</protein>
<feature type="region of interest" description="Disordered" evidence="1">
    <location>
        <begin position="15"/>
        <end position="70"/>
    </location>
</feature>
<dbReference type="EMBL" id="VSRR010049084">
    <property type="protein sequence ID" value="MPC78682.1"/>
    <property type="molecule type" value="Genomic_DNA"/>
</dbReference>
<keyword evidence="3" id="KW-1185">Reference proteome</keyword>